<dbReference type="InterPro" id="IPR017853">
    <property type="entry name" value="GH"/>
</dbReference>
<accession>A0A1H1XM07</accession>
<evidence type="ECO:0000256" key="4">
    <source>
        <dbReference type="ARBA" id="ARBA00058905"/>
    </source>
</evidence>
<dbReference type="InterPro" id="IPR036881">
    <property type="entry name" value="Glyco_hydro_3_C_sf"/>
</dbReference>
<name>A0A1H1XM07_9ACTN</name>
<dbReference type="SMART" id="SM01217">
    <property type="entry name" value="Fn3_like"/>
    <property type="match status" value="1"/>
</dbReference>
<reference evidence="9" key="1">
    <citation type="submission" date="2016-10" db="EMBL/GenBank/DDBJ databases">
        <authorList>
            <person name="Varghese N."/>
            <person name="Submissions S."/>
        </authorList>
    </citation>
    <scope>NUCLEOTIDE SEQUENCE [LARGE SCALE GENOMIC DNA]</scope>
    <source>
        <strain evidence="9">DSM 22127</strain>
    </source>
</reference>
<sequence>MPALDVDALLRDLTDQEKASLVLGGDFWHTAAVPRLGLPAIMVADGPHGLRMQPAESDHAGIGGSLPATCFPPAAGLASSWDPELVAEVGHALAHEAREQGVSVVLGPGVNIKRSPLCGRNFEYFSEDPHLAGELALAMVRAVQEGGVGTSLKHYAANNQEDDRVRVSAEVDERTLREIYLPAFERVVTAAQPWTVMCSYNRVNGVHASQHPWLLTEVLRGEWGFEGLVVSDWGAVHDRVAALAAGLDLEMPPQHGHSDTAVLEALASGALPREVLDRGVRRVLELVARAQPTLDEHGSDASEPQAVDRHHALARRAAAAAAVLLKNDGDLLPLEPAAGTTLAVVGAFATDPRYQGAGSSQVAPTRVDTLLDELVALVPEGVEVRHAAGFRLDDEQPDTALVQEAVALARDADTVVLSLGLPAAAESEGFDRTHLDLPPAQLALLEAVAAVHDRVVVLLSNGSVVRLSTWEHLAGAVLECWLGGQASGGGAADLLLGRATPGGKLAETVPLRLEDNPSYLSFPGDSQRVVYGEGVFVGYRGYDHRDQEVSHPFGFGLSYTTFALGRPAVEVTGSVAGGDLAVEVAVEVTNTGSRPGAEVVQLYVEDVEASVARPDRELRAFARVHLGPGESATARLRLDARAFSFWSEVLGRWAVEAGEFVLRVGTSSRDLPHAETLHLDAPSVAPPLTGWSSLHEWLADERGRALLEEVTASAPGGGGILTDAQMVTVIGSMPLETLAGFGQGGLDHATLVTMLERL</sequence>
<dbReference type="PANTHER" id="PTHR42715:SF10">
    <property type="entry name" value="BETA-GLUCOSIDASE"/>
    <property type="match status" value="1"/>
</dbReference>
<evidence type="ECO:0000313" key="9">
    <source>
        <dbReference type="Proteomes" id="UP000198859"/>
    </source>
</evidence>
<dbReference type="GO" id="GO:0008422">
    <property type="term" value="F:beta-glucosidase activity"/>
    <property type="evidence" value="ECO:0007669"/>
    <property type="project" value="UniProtKB-ARBA"/>
</dbReference>
<dbReference type="Gene3D" id="2.60.40.10">
    <property type="entry name" value="Immunoglobulins"/>
    <property type="match status" value="1"/>
</dbReference>
<dbReference type="InterPro" id="IPR001764">
    <property type="entry name" value="Glyco_hydro_3_N"/>
</dbReference>
<evidence type="ECO:0000256" key="5">
    <source>
        <dbReference type="ARBA" id="ARBA00074219"/>
    </source>
</evidence>
<dbReference type="InterPro" id="IPR050288">
    <property type="entry name" value="Cellulose_deg_GH3"/>
</dbReference>
<dbReference type="Gene3D" id="3.40.50.1700">
    <property type="entry name" value="Glycoside hydrolase family 3 C-terminal domain"/>
    <property type="match status" value="1"/>
</dbReference>
<dbReference type="EMBL" id="LT629757">
    <property type="protein sequence ID" value="SDT10274.1"/>
    <property type="molecule type" value="Genomic_DNA"/>
</dbReference>
<dbReference type="Pfam" id="PF00933">
    <property type="entry name" value="Glyco_hydro_3"/>
    <property type="match status" value="1"/>
</dbReference>
<dbReference type="AlphaFoldDB" id="A0A1H1XM07"/>
<evidence type="ECO:0000256" key="2">
    <source>
        <dbReference type="ARBA" id="ARBA00022801"/>
    </source>
</evidence>
<proteinExistence type="inferred from homology"/>
<dbReference type="InterPro" id="IPR036962">
    <property type="entry name" value="Glyco_hydro_3_N_sf"/>
</dbReference>
<evidence type="ECO:0000259" key="7">
    <source>
        <dbReference type="SMART" id="SM01217"/>
    </source>
</evidence>
<dbReference type="Proteomes" id="UP000198859">
    <property type="component" value="Chromosome I"/>
</dbReference>
<evidence type="ECO:0000256" key="3">
    <source>
        <dbReference type="ARBA" id="ARBA00023277"/>
    </source>
</evidence>
<dbReference type="FunFam" id="2.60.40.10:FF:000495">
    <property type="entry name" value="Periplasmic beta-glucosidase"/>
    <property type="match status" value="1"/>
</dbReference>
<dbReference type="PROSITE" id="PS00775">
    <property type="entry name" value="GLYCOSYL_HYDROL_F3"/>
    <property type="match status" value="1"/>
</dbReference>
<dbReference type="InterPro" id="IPR013783">
    <property type="entry name" value="Ig-like_fold"/>
</dbReference>
<dbReference type="GO" id="GO:0005975">
    <property type="term" value="P:carbohydrate metabolic process"/>
    <property type="evidence" value="ECO:0007669"/>
    <property type="project" value="InterPro"/>
</dbReference>
<organism evidence="8 9">
    <name type="scientific">Nocardioides scoriae</name>
    <dbReference type="NCBI Taxonomy" id="642780"/>
    <lineage>
        <taxon>Bacteria</taxon>
        <taxon>Bacillati</taxon>
        <taxon>Actinomycetota</taxon>
        <taxon>Actinomycetes</taxon>
        <taxon>Propionibacteriales</taxon>
        <taxon>Nocardioidaceae</taxon>
        <taxon>Nocardioides</taxon>
    </lineage>
</organism>
<dbReference type="Pfam" id="PF01915">
    <property type="entry name" value="Glyco_hydro_3_C"/>
    <property type="match status" value="1"/>
</dbReference>
<evidence type="ECO:0000313" key="8">
    <source>
        <dbReference type="EMBL" id="SDT10274.1"/>
    </source>
</evidence>
<comment type="similarity">
    <text evidence="1 6">Belongs to the glycosyl hydrolase 3 family.</text>
</comment>
<feature type="domain" description="Fibronectin type III-like" evidence="7">
    <location>
        <begin position="598"/>
        <end position="668"/>
    </location>
</feature>
<dbReference type="SUPFAM" id="SSF52279">
    <property type="entry name" value="Beta-D-glucan exohydrolase, C-terminal domain"/>
    <property type="match status" value="1"/>
</dbReference>
<protein>
    <recommendedName>
        <fullName evidence="5">Exo-alpha-(1-&gt;6)-L-arabinopyranosidase</fullName>
    </recommendedName>
</protein>
<dbReference type="RefSeq" id="WP_091734184.1">
    <property type="nucleotide sequence ID" value="NZ_LT629757.1"/>
</dbReference>
<evidence type="ECO:0000256" key="1">
    <source>
        <dbReference type="ARBA" id="ARBA00005336"/>
    </source>
</evidence>
<keyword evidence="6" id="KW-0326">Glycosidase</keyword>
<dbReference type="InterPro" id="IPR002772">
    <property type="entry name" value="Glyco_hydro_3_C"/>
</dbReference>
<evidence type="ECO:0000256" key="6">
    <source>
        <dbReference type="RuleBase" id="RU361161"/>
    </source>
</evidence>
<dbReference type="OrthoDB" id="9803863at2"/>
<dbReference type="PRINTS" id="PR00133">
    <property type="entry name" value="GLHYDRLASE3"/>
</dbReference>
<dbReference type="InterPro" id="IPR019800">
    <property type="entry name" value="Glyco_hydro_3_AS"/>
</dbReference>
<keyword evidence="3" id="KW-0119">Carbohydrate metabolism</keyword>
<dbReference type="InterPro" id="IPR026891">
    <property type="entry name" value="Fn3-like"/>
</dbReference>
<dbReference type="SUPFAM" id="SSF51445">
    <property type="entry name" value="(Trans)glycosidases"/>
    <property type="match status" value="1"/>
</dbReference>
<gene>
    <name evidence="8" type="ORF">SAMN04488570_3532</name>
</gene>
<dbReference type="PANTHER" id="PTHR42715">
    <property type="entry name" value="BETA-GLUCOSIDASE"/>
    <property type="match status" value="1"/>
</dbReference>
<dbReference type="Gene3D" id="3.20.20.300">
    <property type="entry name" value="Glycoside hydrolase, family 3, N-terminal domain"/>
    <property type="match status" value="1"/>
</dbReference>
<dbReference type="Pfam" id="PF14310">
    <property type="entry name" value="Fn3-like"/>
    <property type="match status" value="1"/>
</dbReference>
<comment type="function">
    <text evidence="4">Catalyzes the hydrolysis of a non-reducing terminal alpha-L-arabinopyranosidic linkage in ginsenoside Rb2 (alpha-L-arabinopyranosyl-(1-&gt;6)-alpha-D-glucopyranosyl) to release alpha-D-glucopyranosyl (Rd). It is not able to hydrolyze alpha-L-arabinofuranosyl-(1-&gt;6)-alpha-D-glucopyranosyl (Rc).</text>
</comment>
<keyword evidence="9" id="KW-1185">Reference proteome</keyword>
<dbReference type="STRING" id="642780.SAMN04488570_3532"/>
<keyword evidence="2 6" id="KW-0378">Hydrolase</keyword>